<dbReference type="AlphaFoldDB" id="A0AAV6TGQ4"/>
<keyword evidence="3" id="KW-1185">Reference proteome</keyword>
<evidence type="ECO:0000313" key="3">
    <source>
        <dbReference type="Proteomes" id="UP000827092"/>
    </source>
</evidence>
<dbReference type="EMBL" id="JAFNEN010004681">
    <property type="protein sequence ID" value="KAG8170921.1"/>
    <property type="molecule type" value="Genomic_DNA"/>
</dbReference>
<feature type="compositionally biased region" description="Polar residues" evidence="1">
    <location>
        <begin position="27"/>
        <end position="36"/>
    </location>
</feature>
<feature type="region of interest" description="Disordered" evidence="1">
    <location>
        <begin position="1"/>
        <end position="50"/>
    </location>
</feature>
<evidence type="ECO:0000256" key="1">
    <source>
        <dbReference type="SAM" id="MobiDB-lite"/>
    </source>
</evidence>
<accession>A0AAV6TGQ4</accession>
<organism evidence="2 3">
    <name type="scientific">Oedothorax gibbosus</name>
    <dbReference type="NCBI Taxonomy" id="931172"/>
    <lineage>
        <taxon>Eukaryota</taxon>
        <taxon>Metazoa</taxon>
        <taxon>Ecdysozoa</taxon>
        <taxon>Arthropoda</taxon>
        <taxon>Chelicerata</taxon>
        <taxon>Arachnida</taxon>
        <taxon>Araneae</taxon>
        <taxon>Araneomorphae</taxon>
        <taxon>Entelegynae</taxon>
        <taxon>Araneoidea</taxon>
        <taxon>Linyphiidae</taxon>
        <taxon>Erigoninae</taxon>
        <taxon>Oedothorax</taxon>
    </lineage>
</organism>
<sequence length="125" mass="14326">PTRRTDTARDAVRLRERVPISDESYSRDTTLTKKYNSSPGPPSTSPSSLRYRTWSPRTYLRVRVGEFNPIPFGRQRDNTSLCFAFSADRLASERYFSDPLDRLTHGSTAVHMESLLQLQFPQALT</sequence>
<evidence type="ECO:0000313" key="2">
    <source>
        <dbReference type="EMBL" id="KAG8170921.1"/>
    </source>
</evidence>
<feature type="non-terminal residue" evidence="2">
    <location>
        <position position="1"/>
    </location>
</feature>
<proteinExistence type="predicted"/>
<name>A0AAV6TGQ4_9ARAC</name>
<comment type="caution">
    <text evidence="2">The sequence shown here is derived from an EMBL/GenBank/DDBJ whole genome shotgun (WGS) entry which is preliminary data.</text>
</comment>
<gene>
    <name evidence="2" type="ORF">JTE90_015443</name>
</gene>
<feature type="compositionally biased region" description="Basic and acidic residues" evidence="1">
    <location>
        <begin position="1"/>
        <end position="26"/>
    </location>
</feature>
<reference evidence="2 3" key="1">
    <citation type="journal article" date="2022" name="Nat. Ecol. Evol.">
        <title>A masculinizing supergene underlies an exaggerated male reproductive morph in a spider.</title>
        <authorList>
            <person name="Hendrickx F."/>
            <person name="De Corte Z."/>
            <person name="Sonet G."/>
            <person name="Van Belleghem S.M."/>
            <person name="Kostlbacher S."/>
            <person name="Vangestel C."/>
        </authorList>
    </citation>
    <scope>NUCLEOTIDE SEQUENCE [LARGE SCALE GENOMIC DNA]</scope>
    <source>
        <strain evidence="2">W744_W776</strain>
    </source>
</reference>
<protein>
    <submittedName>
        <fullName evidence="2">Uncharacterized protein</fullName>
    </submittedName>
</protein>
<dbReference type="Proteomes" id="UP000827092">
    <property type="component" value="Unassembled WGS sequence"/>
</dbReference>